<keyword evidence="1" id="KW-0812">Transmembrane</keyword>
<sequence>MDPKKVTAWRQIAMLSSIPFILAIAPIVGYFLGKFLDQKFRTQPWLSIVLLALGFVAGVRETIKIIKQSQQED</sequence>
<dbReference type="Pfam" id="PF09527">
    <property type="entry name" value="ATPase_gene1"/>
    <property type="match status" value="1"/>
</dbReference>
<feature type="transmembrane region" description="Helical" evidence="1">
    <location>
        <begin position="12"/>
        <end position="33"/>
    </location>
</feature>
<keyword evidence="1" id="KW-1133">Transmembrane helix</keyword>
<gene>
    <name evidence="2" type="ORF">E6K79_00845</name>
</gene>
<dbReference type="AlphaFoldDB" id="A0A538TU08"/>
<reference evidence="2 3" key="1">
    <citation type="journal article" date="2019" name="Nat. Microbiol.">
        <title>Mediterranean grassland soil C-N compound turnover is dependent on rainfall and depth, and is mediated by genomically divergent microorganisms.</title>
        <authorList>
            <person name="Diamond S."/>
            <person name="Andeer P.F."/>
            <person name="Li Z."/>
            <person name="Crits-Christoph A."/>
            <person name="Burstein D."/>
            <person name="Anantharaman K."/>
            <person name="Lane K.R."/>
            <person name="Thomas B.C."/>
            <person name="Pan C."/>
            <person name="Northen T.R."/>
            <person name="Banfield J.F."/>
        </authorList>
    </citation>
    <scope>NUCLEOTIDE SEQUENCE [LARGE SCALE GENOMIC DNA]</scope>
    <source>
        <strain evidence="2">WS_9</strain>
    </source>
</reference>
<name>A0A538TU08_UNCEI</name>
<evidence type="ECO:0000313" key="2">
    <source>
        <dbReference type="EMBL" id="TMQ67107.1"/>
    </source>
</evidence>
<evidence type="ECO:0000313" key="3">
    <source>
        <dbReference type="Proteomes" id="UP000317691"/>
    </source>
</evidence>
<dbReference type="Proteomes" id="UP000317691">
    <property type="component" value="Unassembled WGS sequence"/>
</dbReference>
<feature type="transmembrane region" description="Helical" evidence="1">
    <location>
        <begin position="45"/>
        <end position="63"/>
    </location>
</feature>
<dbReference type="EMBL" id="VBOZ01000004">
    <property type="protein sequence ID" value="TMQ67107.1"/>
    <property type="molecule type" value="Genomic_DNA"/>
</dbReference>
<comment type="caution">
    <text evidence="2">The sequence shown here is derived from an EMBL/GenBank/DDBJ whole genome shotgun (WGS) entry which is preliminary data.</text>
</comment>
<dbReference type="InterPro" id="IPR032820">
    <property type="entry name" value="ATPase_put"/>
</dbReference>
<organism evidence="2 3">
    <name type="scientific">Eiseniibacteriota bacterium</name>
    <dbReference type="NCBI Taxonomy" id="2212470"/>
    <lineage>
        <taxon>Bacteria</taxon>
        <taxon>Candidatus Eiseniibacteriota</taxon>
    </lineage>
</organism>
<keyword evidence="1" id="KW-0472">Membrane</keyword>
<accession>A0A538TU08</accession>
<protein>
    <submittedName>
        <fullName evidence="2">AtpZ/AtpI family protein</fullName>
    </submittedName>
</protein>
<proteinExistence type="predicted"/>
<evidence type="ECO:0000256" key="1">
    <source>
        <dbReference type="SAM" id="Phobius"/>
    </source>
</evidence>